<evidence type="ECO:0000313" key="3">
    <source>
        <dbReference type="Proteomes" id="UP001359559"/>
    </source>
</evidence>
<dbReference type="AlphaFoldDB" id="A0AAN9ESQ1"/>
<feature type="region of interest" description="Disordered" evidence="1">
    <location>
        <begin position="115"/>
        <end position="136"/>
    </location>
</feature>
<sequence>MAITVEDSLERMELIPKDLLELADMIVEDLLDLIDSIVEDSLNGFEGMVGVGSNKIIEDDEVEYEELKDPITKAPKAILEKNIKNFATNFDLNKLPIDDDEVLQPFASYFPSQMHGNADRPPCRYQNHPKNGKRLKRSGNISHARTILGLNGNGLETLGPCFPGVFDL</sequence>
<comment type="caution">
    <text evidence="2">The sequence shown here is derived from an EMBL/GenBank/DDBJ whole genome shotgun (WGS) entry which is preliminary data.</text>
</comment>
<proteinExistence type="predicted"/>
<evidence type="ECO:0000313" key="2">
    <source>
        <dbReference type="EMBL" id="KAK7262827.1"/>
    </source>
</evidence>
<dbReference type="Proteomes" id="UP001359559">
    <property type="component" value="Unassembled WGS sequence"/>
</dbReference>
<evidence type="ECO:0000256" key="1">
    <source>
        <dbReference type="SAM" id="MobiDB-lite"/>
    </source>
</evidence>
<keyword evidence="3" id="KW-1185">Reference proteome</keyword>
<protein>
    <submittedName>
        <fullName evidence="2">Uncharacterized protein</fullName>
    </submittedName>
</protein>
<organism evidence="2 3">
    <name type="scientific">Clitoria ternatea</name>
    <name type="common">Butterfly pea</name>
    <dbReference type="NCBI Taxonomy" id="43366"/>
    <lineage>
        <taxon>Eukaryota</taxon>
        <taxon>Viridiplantae</taxon>
        <taxon>Streptophyta</taxon>
        <taxon>Embryophyta</taxon>
        <taxon>Tracheophyta</taxon>
        <taxon>Spermatophyta</taxon>
        <taxon>Magnoliopsida</taxon>
        <taxon>eudicotyledons</taxon>
        <taxon>Gunneridae</taxon>
        <taxon>Pentapetalae</taxon>
        <taxon>rosids</taxon>
        <taxon>fabids</taxon>
        <taxon>Fabales</taxon>
        <taxon>Fabaceae</taxon>
        <taxon>Papilionoideae</taxon>
        <taxon>50 kb inversion clade</taxon>
        <taxon>NPAAA clade</taxon>
        <taxon>indigoferoid/millettioid clade</taxon>
        <taxon>Phaseoleae</taxon>
        <taxon>Clitoria</taxon>
    </lineage>
</organism>
<name>A0AAN9ESQ1_CLITE</name>
<gene>
    <name evidence="2" type="ORF">RJT34_30408</name>
</gene>
<reference evidence="2 3" key="1">
    <citation type="submission" date="2024-01" db="EMBL/GenBank/DDBJ databases">
        <title>The genomes of 5 underutilized Papilionoideae crops provide insights into root nodulation and disease resistance.</title>
        <authorList>
            <person name="Yuan L."/>
        </authorList>
    </citation>
    <scope>NUCLEOTIDE SEQUENCE [LARGE SCALE GENOMIC DNA]</scope>
    <source>
        <strain evidence="2">LY-2023</strain>
        <tissue evidence="2">Leaf</tissue>
    </source>
</reference>
<accession>A0AAN9ESQ1</accession>
<dbReference type="EMBL" id="JAYKXN010000008">
    <property type="protein sequence ID" value="KAK7262827.1"/>
    <property type="molecule type" value="Genomic_DNA"/>
</dbReference>